<accession>A0ABT7JAD2</accession>
<name>A0ABT7JAD2_9ACTN</name>
<sequence>MTGDDELDRWGLRIAEWAAPGETSLAAETARDYAAGGTARGELFRTGGLAPGGFGGGITTVLPELLDALAYAADAVKAALGSQQFANAVSAAALLVSLRARRDGAAESAAADEPPEEIVREPPEEIVRAALRMCERLRARGVDAATAEELVARLTSRLLAAEDRADAAAFLDALVANEPPEPAVRRSRGPLTPVRRLTGAALGLLRRRTASGADPVPTREESNGA</sequence>
<gene>
    <name evidence="2" type="ORF">QNN03_35555</name>
</gene>
<dbReference type="RefSeq" id="WP_093719557.1">
    <property type="nucleotide sequence ID" value="NZ_JASJUS010000056.1"/>
</dbReference>
<comment type="caution">
    <text evidence="2">The sequence shown here is derived from an EMBL/GenBank/DDBJ whole genome shotgun (WGS) entry which is preliminary data.</text>
</comment>
<feature type="region of interest" description="Disordered" evidence="1">
    <location>
        <begin position="205"/>
        <end position="225"/>
    </location>
</feature>
<dbReference type="EMBL" id="JASJUS010000056">
    <property type="protein sequence ID" value="MDL2081755.1"/>
    <property type="molecule type" value="Genomic_DNA"/>
</dbReference>
<keyword evidence="3" id="KW-1185">Reference proteome</keyword>
<evidence type="ECO:0000313" key="3">
    <source>
        <dbReference type="Proteomes" id="UP001241926"/>
    </source>
</evidence>
<evidence type="ECO:0000256" key="1">
    <source>
        <dbReference type="SAM" id="MobiDB-lite"/>
    </source>
</evidence>
<protein>
    <submittedName>
        <fullName evidence="2">Uncharacterized protein</fullName>
    </submittedName>
</protein>
<reference evidence="2 3" key="1">
    <citation type="submission" date="2023-05" db="EMBL/GenBank/DDBJ databases">
        <title>Streptomyces fuscus sp. nov., a brown-black pigment producing actinomyces isolated from dry sand of Sea duck farm.</title>
        <authorList>
            <person name="Xie J."/>
            <person name="Shen N."/>
        </authorList>
    </citation>
    <scope>NUCLEOTIDE SEQUENCE [LARGE SCALE GENOMIC DNA]</scope>
    <source>
        <strain evidence="2 3">GXMU-J15</strain>
    </source>
</reference>
<organism evidence="2 3">
    <name type="scientific">Streptomyces fuscus</name>
    <dbReference type="NCBI Taxonomy" id="3048495"/>
    <lineage>
        <taxon>Bacteria</taxon>
        <taxon>Bacillati</taxon>
        <taxon>Actinomycetota</taxon>
        <taxon>Actinomycetes</taxon>
        <taxon>Kitasatosporales</taxon>
        <taxon>Streptomycetaceae</taxon>
        <taxon>Streptomyces</taxon>
    </lineage>
</organism>
<dbReference type="Proteomes" id="UP001241926">
    <property type="component" value="Unassembled WGS sequence"/>
</dbReference>
<evidence type="ECO:0000313" key="2">
    <source>
        <dbReference type="EMBL" id="MDL2081755.1"/>
    </source>
</evidence>
<proteinExistence type="predicted"/>